<dbReference type="InterPro" id="IPR006121">
    <property type="entry name" value="HMA_dom"/>
</dbReference>
<dbReference type="PROSITE" id="PS00154">
    <property type="entry name" value="ATPASE_E1_E2"/>
    <property type="match status" value="1"/>
</dbReference>
<evidence type="ECO:0000259" key="16">
    <source>
        <dbReference type="PROSITE" id="PS50846"/>
    </source>
</evidence>
<feature type="transmembrane region" description="Helical" evidence="15">
    <location>
        <begin position="221"/>
        <end position="240"/>
    </location>
</feature>
<evidence type="ECO:0000256" key="8">
    <source>
        <dbReference type="ARBA" id="ARBA00022741"/>
    </source>
</evidence>
<dbReference type="PROSITE" id="PS50846">
    <property type="entry name" value="HMA_2"/>
    <property type="match status" value="1"/>
</dbReference>
<sequence>MLSESISTDLEQKKQHCSCAHCGLPVPASMYHPENTRMFCCHGCETAYLILQDDDELRNTLQERQQHSNRDLDYTSMDHDAFKTRYVRSLSPERRQIRLLLEGIYCSSCVFAIEKLSQYLDGVISSRVNLTNSTVTIEWDPEIVSLSVIAQTLHRLGYSPHPVDDDRFAEIGRKENRKRLINLAVAGACAGNAMMIAFALYSGVFSGMATEHLHLFRWTSLIVATVSLFGPGSLFFQSAWRAMQTRTSHMDVPVAVGLLAGYGLGLANTVLGRGEIYFDSISVLVFLLLIGRYLQFWQQRKAVHQISLLKALTPQYARRINKENLGQQITESIPLDAIEIGDELEVRAGDLIPVDGLIRSGKSSVDCSILTGESIGVPVIAGDHVSAGTMNISSPLVIQAECLVAHSRLSEIASLVEAGIQSKTPIVQFANAIGGYFVSIVLLLAGLTFLGWAAFSLELAINHAMTLLIVACPCALGLATPFTIAIAQARAARQQILVKSGDVFEQLQNRGTVWLDKTGTITEGKISVVEYQGEAELIPIIFAIEKNVVHPIATALVRDLASKKEFSLTDRIEDVNSLPGYGVCGQINGATIAVGSEKLIEKMTLSISEDLNVRLNQFHQSGLTGIVIAVDGTVKAICAISDQIRPDASIAIEQLKSAGWKVGILSGDHTEVVNLVGSQLGIPAGMTFSQISPEQKLEIIQNSSRQETTIMVGDGVNDSASLAAASMGIAVHGGAAVSLQAADVYINRPGLLGITVLMQGAKKTVRTIRFNFAVSLSYNIIAAGLAMSGMINPIIAAILMPLSSLSVLTIAFLNPAFRENQS</sequence>
<evidence type="ECO:0000256" key="5">
    <source>
        <dbReference type="ARBA" id="ARBA00022553"/>
    </source>
</evidence>
<evidence type="ECO:0000313" key="17">
    <source>
        <dbReference type="EMBL" id="TWT60060.1"/>
    </source>
</evidence>
<dbReference type="InterPro" id="IPR036412">
    <property type="entry name" value="HAD-like_sf"/>
</dbReference>
<evidence type="ECO:0000256" key="14">
    <source>
        <dbReference type="ARBA" id="ARBA00023136"/>
    </source>
</evidence>
<proteinExistence type="inferred from homology"/>
<dbReference type="SUPFAM" id="SSF81665">
    <property type="entry name" value="Calcium ATPase, transmembrane domain M"/>
    <property type="match status" value="1"/>
</dbReference>
<keyword evidence="11" id="KW-1278">Translocase</keyword>
<dbReference type="Gene3D" id="3.40.1110.10">
    <property type="entry name" value="Calcium-transporting ATPase, cytoplasmic domain N"/>
    <property type="match status" value="1"/>
</dbReference>
<evidence type="ECO:0000256" key="1">
    <source>
        <dbReference type="ARBA" id="ARBA00004651"/>
    </source>
</evidence>
<feature type="transmembrane region" description="Helical" evidence="15">
    <location>
        <begin position="467"/>
        <end position="487"/>
    </location>
</feature>
<evidence type="ECO:0000256" key="3">
    <source>
        <dbReference type="ARBA" id="ARBA00022448"/>
    </source>
</evidence>
<evidence type="ECO:0000256" key="10">
    <source>
        <dbReference type="ARBA" id="ARBA00022842"/>
    </source>
</evidence>
<keyword evidence="18" id="KW-1185">Reference proteome</keyword>
<dbReference type="GO" id="GO:0005886">
    <property type="term" value="C:plasma membrane"/>
    <property type="evidence" value="ECO:0007669"/>
    <property type="project" value="UniProtKB-SubCell"/>
</dbReference>
<dbReference type="InterPro" id="IPR059000">
    <property type="entry name" value="ATPase_P-type_domA"/>
</dbReference>
<dbReference type="InterPro" id="IPR023298">
    <property type="entry name" value="ATPase_P-typ_TM_dom_sf"/>
</dbReference>
<feature type="transmembrane region" description="Helical" evidence="15">
    <location>
        <begin position="252"/>
        <end position="270"/>
    </location>
</feature>
<dbReference type="InterPro" id="IPR036163">
    <property type="entry name" value="HMA_dom_sf"/>
</dbReference>
<keyword evidence="4 15" id="KW-1003">Cell membrane</keyword>
<dbReference type="PANTHER" id="PTHR43520">
    <property type="entry name" value="ATP7, ISOFORM B"/>
    <property type="match status" value="1"/>
</dbReference>
<dbReference type="GO" id="GO:0005524">
    <property type="term" value="F:ATP binding"/>
    <property type="evidence" value="ECO:0007669"/>
    <property type="project" value="UniProtKB-UniRule"/>
</dbReference>
<dbReference type="InterPro" id="IPR008250">
    <property type="entry name" value="ATPase_P-typ_transduc_dom_A_sf"/>
</dbReference>
<dbReference type="PRINTS" id="PR00119">
    <property type="entry name" value="CATATPASE"/>
</dbReference>
<dbReference type="InterPro" id="IPR018303">
    <property type="entry name" value="ATPase_P-typ_P_site"/>
</dbReference>
<dbReference type="SFLD" id="SFLDS00003">
    <property type="entry name" value="Haloacid_Dehalogenase"/>
    <property type="match status" value="1"/>
</dbReference>
<feature type="transmembrane region" description="Helical" evidence="15">
    <location>
        <begin position="180"/>
        <end position="201"/>
    </location>
</feature>
<comment type="caution">
    <text evidence="17">The sequence shown here is derived from an EMBL/GenBank/DDBJ whole genome shotgun (WGS) entry which is preliminary data.</text>
</comment>
<comment type="similarity">
    <text evidence="2 15">Belongs to the cation transport ATPase (P-type) (TC 3.A.3) family. Type IB subfamily.</text>
</comment>
<dbReference type="GO" id="GO:0043682">
    <property type="term" value="F:P-type divalent copper transporter activity"/>
    <property type="evidence" value="ECO:0007669"/>
    <property type="project" value="TreeGrafter"/>
</dbReference>
<dbReference type="NCBIfam" id="TIGR01511">
    <property type="entry name" value="ATPase-IB1_Cu"/>
    <property type="match status" value="1"/>
</dbReference>
<keyword evidence="6 15" id="KW-0812">Transmembrane</keyword>
<dbReference type="Pfam" id="PF00702">
    <property type="entry name" value="Hydrolase"/>
    <property type="match status" value="1"/>
</dbReference>
<dbReference type="NCBIfam" id="TIGR01494">
    <property type="entry name" value="ATPase_P-type"/>
    <property type="match status" value="1"/>
</dbReference>
<dbReference type="SUPFAM" id="SSF81653">
    <property type="entry name" value="Calcium ATPase, transduction domain A"/>
    <property type="match status" value="1"/>
</dbReference>
<dbReference type="GO" id="GO:0016887">
    <property type="term" value="F:ATP hydrolysis activity"/>
    <property type="evidence" value="ECO:0007669"/>
    <property type="project" value="InterPro"/>
</dbReference>
<evidence type="ECO:0000256" key="15">
    <source>
        <dbReference type="RuleBase" id="RU362081"/>
    </source>
</evidence>
<dbReference type="SUPFAM" id="SSF56784">
    <property type="entry name" value="HAD-like"/>
    <property type="match status" value="1"/>
</dbReference>
<dbReference type="AlphaFoldDB" id="A0A5C5XAQ2"/>
<comment type="subcellular location">
    <subcellularLocation>
        <location evidence="1">Cell membrane</location>
        <topology evidence="1">Multi-pass membrane protein</topology>
    </subcellularLocation>
</comment>
<feature type="transmembrane region" description="Helical" evidence="15">
    <location>
        <begin position="276"/>
        <end position="294"/>
    </location>
</feature>
<dbReference type="InterPro" id="IPR027256">
    <property type="entry name" value="P-typ_ATPase_IB"/>
</dbReference>
<gene>
    <name evidence="17" type="primary">copA</name>
    <name evidence="17" type="ORF">Pan54_07720</name>
</gene>
<keyword evidence="12 15" id="KW-1133">Transmembrane helix</keyword>
<keyword evidence="7 15" id="KW-0479">Metal-binding</keyword>
<dbReference type="GO" id="GO:0005507">
    <property type="term" value="F:copper ion binding"/>
    <property type="evidence" value="ECO:0007669"/>
    <property type="project" value="TreeGrafter"/>
</dbReference>
<keyword evidence="5" id="KW-0597">Phosphoprotein</keyword>
<dbReference type="Pfam" id="PF12156">
    <property type="entry name" value="ATPase-cat_bd"/>
    <property type="match status" value="1"/>
</dbReference>
<dbReference type="InterPro" id="IPR023299">
    <property type="entry name" value="ATPase_P-typ_cyto_dom_N"/>
</dbReference>
<dbReference type="InterPro" id="IPR001757">
    <property type="entry name" value="P_typ_ATPase"/>
</dbReference>
<feature type="transmembrane region" description="Helical" evidence="15">
    <location>
        <begin position="794"/>
        <end position="817"/>
    </location>
</feature>
<dbReference type="SFLD" id="SFLDF00027">
    <property type="entry name" value="p-type_atpase"/>
    <property type="match status" value="1"/>
</dbReference>
<dbReference type="GO" id="GO:0055070">
    <property type="term" value="P:copper ion homeostasis"/>
    <property type="evidence" value="ECO:0007669"/>
    <property type="project" value="TreeGrafter"/>
</dbReference>
<dbReference type="Proteomes" id="UP000316095">
    <property type="component" value="Unassembled WGS sequence"/>
</dbReference>
<dbReference type="CDD" id="cd00371">
    <property type="entry name" value="HMA"/>
    <property type="match status" value="1"/>
</dbReference>
<organism evidence="17 18">
    <name type="scientific">Rubinisphaera italica</name>
    <dbReference type="NCBI Taxonomy" id="2527969"/>
    <lineage>
        <taxon>Bacteria</taxon>
        <taxon>Pseudomonadati</taxon>
        <taxon>Planctomycetota</taxon>
        <taxon>Planctomycetia</taxon>
        <taxon>Planctomycetales</taxon>
        <taxon>Planctomycetaceae</taxon>
        <taxon>Rubinisphaera</taxon>
    </lineage>
</organism>
<name>A0A5C5XAQ2_9PLAN</name>
<keyword evidence="8 15" id="KW-0547">Nucleotide-binding</keyword>
<reference evidence="17 18" key="1">
    <citation type="submission" date="2019-02" db="EMBL/GenBank/DDBJ databases">
        <title>Deep-cultivation of Planctomycetes and their phenomic and genomic characterization uncovers novel biology.</title>
        <authorList>
            <person name="Wiegand S."/>
            <person name="Jogler M."/>
            <person name="Boedeker C."/>
            <person name="Pinto D."/>
            <person name="Vollmers J."/>
            <person name="Rivas-Marin E."/>
            <person name="Kohn T."/>
            <person name="Peeters S.H."/>
            <person name="Heuer A."/>
            <person name="Rast P."/>
            <person name="Oberbeckmann S."/>
            <person name="Bunk B."/>
            <person name="Jeske O."/>
            <person name="Meyerdierks A."/>
            <person name="Storesund J.E."/>
            <person name="Kallscheuer N."/>
            <person name="Luecker S."/>
            <person name="Lage O.M."/>
            <person name="Pohl T."/>
            <person name="Merkel B.J."/>
            <person name="Hornburger P."/>
            <person name="Mueller R.-W."/>
            <person name="Bruemmer F."/>
            <person name="Labrenz M."/>
            <person name="Spormann A.M."/>
            <person name="Op Den Camp H."/>
            <person name="Overmann J."/>
            <person name="Amann R."/>
            <person name="Jetten M.S.M."/>
            <person name="Mascher T."/>
            <person name="Medema M.H."/>
            <person name="Devos D.P."/>
            <person name="Kaster A.-K."/>
            <person name="Ovreas L."/>
            <person name="Rohde M."/>
            <person name="Galperin M.Y."/>
            <person name="Jogler C."/>
        </authorList>
    </citation>
    <scope>NUCLEOTIDE SEQUENCE [LARGE SCALE GENOMIC DNA]</scope>
    <source>
        <strain evidence="17 18">Pan54</strain>
    </source>
</reference>
<evidence type="ECO:0000256" key="13">
    <source>
        <dbReference type="ARBA" id="ARBA00023065"/>
    </source>
</evidence>
<evidence type="ECO:0000256" key="7">
    <source>
        <dbReference type="ARBA" id="ARBA00022723"/>
    </source>
</evidence>
<dbReference type="Pfam" id="PF00122">
    <property type="entry name" value="E1-E2_ATPase"/>
    <property type="match status" value="1"/>
</dbReference>
<dbReference type="OrthoDB" id="211392at2"/>
<evidence type="ECO:0000256" key="4">
    <source>
        <dbReference type="ARBA" id="ARBA00022475"/>
    </source>
</evidence>
<feature type="transmembrane region" description="Helical" evidence="15">
    <location>
        <begin position="433"/>
        <end position="455"/>
    </location>
</feature>
<dbReference type="InterPro" id="IPR044492">
    <property type="entry name" value="P_typ_ATPase_HD_dom"/>
</dbReference>
<feature type="domain" description="HMA" evidence="16">
    <location>
        <begin position="95"/>
        <end position="161"/>
    </location>
</feature>
<keyword evidence="9 15" id="KW-0067">ATP-binding</keyword>
<dbReference type="Gene3D" id="2.70.150.10">
    <property type="entry name" value="Calcium-transporting ATPase, cytoplasmic transduction domain A"/>
    <property type="match status" value="1"/>
</dbReference>
<dbReference type="SUPFAM" id="SSF55008">
    <property type="entry name" value="HMA, heavy metal-associated domain"/>
    <property type="match status" value="1"/>
</dbReference>
<dbReference type="SFLD" id="SFLDG00002">
    <property type="entry name" value="C1.7:_P-type_atpase_like"/>
    <property type="match status" value="1"/>
</dbReference>
<dbReference type="InterPro" id="IPR021993">
    <property type="entry name" value="ATPase-cat-bd"/>
</dbReference>
<dbReference type="Gene3D" id="3.30.70.100">
    <property type="match status" value="1"/>
</dbReference>
<evidence type="ECO:0000256" key="9">
    <source>
        <dbReference type="ARBA" id="ARBA00022840"/>
    </source>
</evidence>
<evidence type="ECO:0000256" key="11">
    <source>
        <dbReference type="ARBA" id="ARBA00022967"/>
    </source>
</evidence>
<keyword evidence="3" id="KW-0813">Transport</keyword>
<dbReference type="RefSeq" id="WP_146502222.1">
    <property type="nucleotide sequence ID" value="NZ_SJPG01000001.1"/>
</dbReference>
<dbReference type="EMBL" id="SJPG01000001">
    <property type="protein sequence ID" value="TWT60060.1"/>
    <property type="molecule type" value="Genomic_DNA"/>
</dbReference>
<dbReference type="PANTHER" id="PTHR43520:SF5">
    <property type="entry name" value="CATION-TRANSPORTING P-TYPE ATPASE-RELATED"/>
    <property type="match status" value="1"/>
</dbReference>
<dbReference type="NCBIfam" id="TIGR01525">
    <property type="entry name" value="ATPase-IB_hvy"/>
    <property type="match status" value="1"/>
</dbReference>
<dbReference type="InterPro" id="IPR023214">
    <property type="entry name" value="HAD_sf"/>
</dbReference>
<evidence type="ECO:0000256" key="6">
    <source>
        <dbReference type="ARBA" id="ARBA00022692"/>
    </source>
</evidence>
<keyword evidence="14 15" id="KW-0472">Membrane</keyword>
<dbReference type="Gene3D" id="3.40.50.1000">
    <property type="entry name" value="HAD superfamily/HAD-like"/>
    <property type="match status" value="1"/>
</dbReference>
<dbReference type="Pfam" id="PF00403">
    <property type="entry name" value="HMA"/>
    <property type="match status" value="1"/>
</dbReference>
<accession>A0A5C5XAQ2</accession>
<keyword evidence="13" id="KW-0406">Ion transport</keyword>
<feature type="transmembrane region" description="Helical" evidence="15">
    <location>
        <begin position="768"/>
        <end position="788"/>
    </location>
</feature>
<evidence type="ECO:0000313" key="18">
    <source>
        <dbReference type="Proteomes" id="UP000316095"/>
    </source>
</evidence>
<evidence type="ECO:0000256" key="2">
    <source>
        <dbReference type="ARBA" id="ARBA00006024"/>
    </source>
</evidence>
<protein>
    <submittedName>
        <fullName evidence="17">Copper-exporting P-type ATPase A</fullName>
    </submittedName>
</protein>
<evidence type="ECO:0000256" key="12">
    <source>
        <dbReference type="ARBA" id="ARBA00022989"/>
    </source>
</evidence>
<keyword evidence="10" id="KW-0460">Magnesium</keyword>